<protein>
    <submittedName>
        <fullName evidence="1">Uncharacterized protein</fullName>
    </submittedName>
</protein>
<gene>
    <name evidence="1" type="ORF">SINC0208_LOCUS5291</name>
</gene>
<evidence type="ECO:0000313" key="1">
    <source>
        <dbReference type="EMBL" id="CAE0324669.1"/>
    </source>
</evidence>
<organism evidence="1">
    <name type="scientific">Strombidium inclinatum</name>
    <dbReference type="NCBI Taxonomy" id="197538"/>
    <lineage>
        <taxon>Eukaryota</taxon>
        <taxon>Sar</taxon>
        <taxon>Alveolata</taxon>
        <taxon>Ciliophora</taxon>
        <taxon>Intramacronucleata</taxon>
        <taxon>Spirotrichea</taxon>
        <taxon>Oligotrichia</taxon>
        <taxon>Strombidiidae</taxon>
        <taxon>Strombidium</taxon>
    </lineage>
</organism>
<dbReference type="EMBL" id="HBIH01012948">
    <property type="protein sequence ID" value="CAE0324669.1"/>
    <property type="molecule type" value="Transcribed_RNA"/>
</dbReference>
<sequence length="109" mass="12670">MRANDFDSEGNQHVLQFSSFPSSPSGFYPKTYQVIDEWPQSWEMSVVQSCMTKKDKFSLCLYDLHKNDLSILNCDPRATSELDYLFITSKKTGKVELLREAVDEKLEEY</sequence>
<name>A0A7S3IKT3_9SPIT</name>
<reference evidence="1" key="1">
    <citation type="submission" date="2021-01" db="EMBL/GenBank/DDBJ databases">
        <authorList>
            <person name="Corre E."/>
            <person name="Pelletier E."/>
            <person name="Niang G."/>
            <person name="Scheremetjew M."/>
            <person name="Finn R."/>
            <person name="Kale V."/>
            <person name="Holt S."/>
            <person name="Cochrane G."/>
            <person name="Meng A."/>
            <person name="Brown T."/>
            <person name="Cohen L."/>
        </authorList>
    </citation>
    <scope>NUCLEOTIDE SEQUENCE</scope>
    <source>
        <strain evidence="1">S3</strain>
    </source>
</reference>
<dbReference type="AlphaFoldDB" id="A0A7S3IKT3"/>
<proteinExistence type="predicted"/>
<accession>A0A7S3IKT3</accession>